<feature type="transmembrane region" description="Helical" evidence="8">
    <location>
        <begin position="114"/>
        <end position="133"/>
    </location>
</feature>
<dbReference type="GO" id="GO:0016757">
    <property type="term" value="F:glycosyltransferase activity"/>
    <property type="evidence" value="ECO:0007669"/>
    <property type="project" value="UniProtKB-KW"/>
</dbReference>
<evidence type="ECO:0000256" key="5">
    <source>
        <dbReference type="ARBA" id="ARBA00023277"/>
    </source>
</evidence>
<sequence length="357" mass="40072">MASLPITVNRQIQVSSTISVSDLTETTGSLHARSNSAASIGLHSSPTPSPRMGNSRFLGEYGDSEDQNGVSFALSSLVGSFWNRKWRQLKMGVTRKGAGGGGGRAWYQRKRVKGVIGLVGLYFLVNWFLLLRLHDLRGVTFHHQDRSFHNSSFTSVSVEGKWRKLTKGKRLQKGPYDRMLALAAHALAENKHEPKDLWQEPFVTASAWRPCSDQRNWVSSGGNNGYIMVTANGGMNQQRVAVCNAVVIARLLNSTLVIPTFMYSSVWKDVSQFRDIYQEEHFINYLIPDIRIVKELPEELRSLDLEAIGSIVTDADIRKESKPSFYVKNILSILPKNRVMHFIGFGTRLAFDPIPFQ</sequence>
<proteinExistence type="inferred from homology"/>
<evidence type="ECO:0000256" key="8">
    <source>
        <dbReference type="SAM" id="Phobius"/>
    </source>
</evidence>
<dbReference type="Pfam" id="PF10250">
    <property type="entry name" value="O-FucT"/>
    <property type="match status" value="1"/>
</dbReference>
<dbReference type="InterPro" id="IPR019378">
    <property type="entry name" value="GDP-Fuc_O-FucTrfase"/>
</dbReference>
<comment type="similarity">
    <text evidence="1">Belongs to the glycosyltransferase GT106 family.</text>
</comment>
<dbReference type="PANTHER" id="PTHR31933:SF9">
    <property type="entry name" value="O-FUCOSYLTRANSFERASE 2"/>
    <property type="match status" value="1"/>
</dbReference>
<keyword evidence="8" id="KW-1133">Transmembrane helix</keyword>
<feature type="compositionally biased region" description="Polar residues" evidence="7">
    <location>
        <begin position="37"/>
        <end position="46"/>
    </location>
</feature>
<dbReference type="InterPro" id="IPR052272">
    <property type="entry name" value="GT106_glycosyltransferase"/>
</dbReference>
<accession>A0A2P2KQZ0</accession>
<dbReference type="GO" id="GO:0006004">
    <property type="term" value="P:fucose metabolic process"/>
    <property type="evidence" value="ECO:0007669"/>
    <property type="project" value="UniProtKB-KW"/>
</dbReference>
<evidence type="ECO:0000256" key="2">
    <source>
        <dbReference type="ARBA" id="ARBA00022676"/>
    </source>
</evidence>
<keyword evidence="8" id="KW-0472">Membrane</keyword>
<keyword evidence="3" id="KW-0808">Transferase</keyword>
<evidence type="ECO:0000256" key="7">
    <source>
        <dbReference type="SAM" id="MobiDB-lite"/>
    </source>
</evidence>
<keyword evidence="2" id="KW-0328">Glycosyltransferase</keyword>
<evidence type="ECO:0000256" key="4">
    <source>
        <dbReference type="ARBA" id="ARBA00023253"/>
    </source>
</evidence>
<reference evidence="9" key="1">
    <citation type="submission" date="2018-02" db="EMBL/GenBank/DDBJ databases">
        <title>Rhizophora mucronata_Transcriptome.</title>
        <authorList>
            <person name="Meera S.P."/>
            <person name="Sreeshan A."/>
            <person name="Augustine A."/>
        </authorList>
    </citation>
    <scope>NUCLEOTIDE SEQUENCE</scope>
    <source>
        <tissue evidence="9">Leaf</tissue>
    </source>
</reference>
<keyword evidence="4" id="KW-0294">Fucose metabolism</keyword>
<evidence type="ECO:0000256" key="6">
    <source>
        <dbReference type="ARBA" id="ARBA00030350"/>
    </source>
</evidence>
<dbReference type="PANTHER" id="PTHR31933">
    <property type="entry name" value="O-FUCOSYLTRANSFERASE 2-RELATED"/>
    <property type="match status" value="1"/>
</dbReference>
<protein>
    <recommendedName>
        <fullName evidence="6">O-fucosyltransferase family protein</fullName>
    </recommendedName>
</protein>
<evidence type="ECO:0000256" key="3">
    <source>
        <dbReference type="ARBA" id="ARBA00022679"/>
    </source>
</evidence>
<keyword evidence="8" id="KW-0812">Transmembrane</keyword>
<organism evidence="9">
    <name type="scientific">Rhizophora mucronata</name>
    <name type="common">Asiatic mangrove</name>
    <dbReference type="NCBI Taxonomy" id="61149"/>
    <lineage>
        <taxon>Eukaryota</taxon>
        <taxon>Viridiplantae</taxon>
        <taxon>Streptophyta</taxon>
        <taxon>Embryophyta</taxon>
        <taxon>Tracheophyta</taxon>
        <taxon>Spermatophyta</taxon>
        <taxon>Magnoliopsida</taxon>
        <taxon>eudicotyledons</taxon>
        <taxon>Gunneridae</taxon>
        <taxon>Pentapetalae</taxon>
        <taxon>rosids</taxon>
        <taxon>fabids</taxon>
        <taxon>Malpighiales</taxon>
        <taxon>Rhizophoraceae</taxon>
        <taxon>Rhizophora</taxon>
    </lineage>
</organism>
<dbReference type="AlphaFoldDB" id="A0A2P2KQZ0"/>
<keyword evidence="5" id="KW-0119">Carbohydrate metabolism</keyword>
<dbReference type="EMBL" id="GGEC01027661">
    <property type="protein sequence ID" value="MBX08145.1"/>
    <property type="molecule type" value="Transcribed_RNA"/>
</dbReference>
<evidence type="ECO:0000256" key="1">
    <source>
        <dbReference type="ARBA" id="ARBA00007737"/>
    </source>
</evidence>
<feature type="region of interest" description="Disordered" evidence="7">
    <location>
        <begin position="37"/>
        <end position="58"/>
    </location>
</feature>
<evidence type="ECO:0000313" key="9">
    <source>
        <dbReference type="EMBL" id="MBX08145.1"/>
    </source>
</evidence>
<name>A0A2P2KQZ0_RHIMU</name>